<sequence>MFIKTTFEQLILNSLLGISLTVTLKVEGLK</sequence>
<protein>
    <submittedName>
        <fullName evidence="1">Uncharacterized protein</fullName>
    </submittedName>
</protein>
<dbReference type="EMBL" id="CP006019">
    <property type="protein sequence ID" value="AIF68709.1"/>
    <property type="molecule type" value="Genomic_DNA"/>
</dbReference>
<organism evidence="1 2">
    <name type="scientific">Palaeococcus pacificus DY20341</name>
    <dbReference type="NCBI Taxonomy" id="1343739"/>
    <lineage>
        <taxon>Archaea</taxon>
        <taxon>Methanobacteriati</taxon>
        <taxon>Methanobacteriota</taxon>
        <taxon>Thermococci</taxon>
        <taxon>Thermococcales</taxon>
        <taxon>Thermococcaceae</taxon>
        <taxon>Palaeococcus</taxon>
    </lineage>
</organism>
<reference evidence="2" key="1">
    <citation type="submission" date="2013-06" db="EMBL/GenBank/DDBJ databases">
        <title>Complete Genome Sequence of Hyperthermophilic Palaeococcus pacificus DY20341T, Isolated from a Deep-Sea Hydrothermal Sediments.</title>
        <authorList>
            <person name="Zeng X."/>
            <person name="Shao Z."/>
        </authorList>
    </citation>
    <scope>NUCLEOTIDE SEQUENCE [LARGE SCALE GENOMIC DNA]</scope>
    <source>
        <strain evidence="2">DY20341</strain>
    </source>
</reference>
<keyword evidence="2" id="KW-1185">Reference proteome</keyword>
<dbReference type="STRING" id="1343739.PAP_01335"/>
<dbReference type="AlphaFoldDB" id="A0A075LQY0"/>
<evidence type="ECO:0000313" key="2">
    <source>
        <dbReference type="Proteomes" id="UP000027981"/>
    </source>
</evidence>
<reference evidence="1 2" key="2">
    <citation type="journal article" date="2015" name="Genome Announc.">
        <title>Complete Genome Sequence of Hyperthermophilic Piezophilic Archaeon Palaeococcus pacificus DY20341T, Isolated from Deep-Sea Hydrothermal Sediments.</title>
        <authorList>
            <person name="Zeng X."/>
            <person name="Jebbar M."/>
            <person name="Shao Z."/>
        </authorList>
    </citation>
    <scope>NUCLEOTIDE SEQUENCE [LARGE SCALE GENOMIC DNA]</scope>
    <source>
        <strain evidence="1 2">DY20341</strain>
    </source>
</reference>
<proteinExistence type="predicted"/>
<dbReference type="KEGG" id="ppac:PAP_01335"/>
<gene>
    <name evidence="1" type="ORF">PAP_01335</name>
</gene>
<evidence type="ECO:0000313" key="1">
    <source>
        <dbReference type="EMBL" id="AIF68709.1"/>
    </source>
</evidence>
<dbReference type="HOGENOM" id="CLU_3401597_0_0_2"/>
<dbReference type="Proteomes" id="UP000027981">
    <property type="component" value="Chromosome"/>
</dbReference>
<name>A0A075LQY0_9EURY</name>
<accession>A0A075LQY0</accession>